<gene>
    <name evidence="1" type="ORF">CPLFYP93_01504</name>
</gene>
<reference evidence="1" key="1">
    <citation type="submission" date="2019-11" db="EMBL/GenBank/DDBJ databases">
        <authorList>
            <person name="Feng L."/>
        </authorList>
    </citation>
    <scope>NUCLEOTIDE SEQUENCE</scope>
    <source>
        <strain evidence="1">CParaputrificumLFYP93</strain>
    </source>
</reference>
<dbReference type="RefSeq" id="WP_156560865.1">
    <property type="nucleotide sequence ID" value="NZ_CACRTV010000041.1"/>
</dbReference>
<sequence length="101" mass="11764">MYFKRCQHCNTEFEYEISGNFIVFCPHCRKCVLVECEYGYGPVVPCNIFLGKEEIATVTNHAKNVSVYRYDSDKFNIHKILSKKYLEALEEARDITAVLLD</sequence>
<name>A0A6N3CFQ5_9CLOT</name>
<dbReference type="EMBL" id="CACRTV010000041">
    <property type="protein sequence ID" value="VYU14715.1"/>
    <property type="molecule type" value="Genomic_DNA"/>
</dbReference>
<accession>A0A6N3CFQ5</accession>
<evidence type="ECO:0000313" key="1">
    <source>
        <dbReference type="EMBL" id="VYU14715.1"/>
    </source>
</evidence>
<proteinExistence type="predicted"/>
<organism evidence="1">
    <name type="scientific">Clostridium paraputrificum</name>
    <dbReference type="NCBI Taxonomy" id="29363"/>
    <lineage>
        <taxon>Bacteria</taxon>
        <taxon>Bacillati</taxon>
        <taxon>Bacillota</taxon>
        <taxon>Clostridia</taxon>
        <taxon>Eubacteriales</taxon>
        <taxon>Clostridiaceae</taxon>
        <taxon>Clostridium</taxon>
    </lineage>
</organism>
<protein>
    <submittedName>
        <fullName evidence="1">Uncharacterized protein</fullName>
    </submittedName>
</protein>
<dbReference type="AlphaFoldDB" id="A0A6N3CFQ5"/>